<accession>A0A7J9B1U5</accession>
<reference evidence="1 2" key="1">
    <citation type="journal article" date="2019" name="Genome Biol. Evol.">
        <title>Insights into the evolution of the New World diploid cottons (Gossypium, subgenus Houzingenia) based on genome sequencing.</title>
        <authorList>
            <person name="Grover C.E."/>
            <person name="Arick M.A. 2nd"/>
            <person name="Thrash A."/>
            <person name="Conover J.L."/>
            <person name="Sanders W.S."/>
            <person name="Peterson D.G."/>
            <person name="Frelichowski J.E."/>
            <person name="Scheffler J.A."/>
            <person name="Scheffler B.E."/>
            <person name="Wendel J.F."/>
        </authorList>
    </citation>
    <scope>NUCLEOTIDE SEQUENCE [LARGE SCALE GENOMIC DNA]</scope>
    <source>
        <strain evidence="1">4</strain>
        <tissue evidence="1">Leaf</tissue>
    </source>
</reference>
<proteinExistence type="predicted"/>
<evidence type="ECO:0000313" key="1">
    <source>
        <dbReference type="EMBL" id="MBA0730296.1"/>
    </source>
</evidence>
<comment type="caution">
    <text evidence="1">The sequence shown here is derived from an EMBL/GenBank/DDBJ whole genome shotgun (WGS) entry which is preliminary data.</text>
</comment>
<protein>
    <submittedName>
        <fullName evidence="1">Uncharacterized protein</fullName>
    </submittedName>
</protein>
<organism evidence="1 2">
    <name type="scientific">Gossypium laxum</name>
    <dbReference type="NCBI Taxonomy" id="34288"/>
    <lineage>
        <taxon>Eukaryota</taxon>
        <taxon>Viridiplantae</taxon>
        <taxon>Streptophyta</taxon>
        <taxon>Embryophyta</taxon>
        <taxon>Tracheophyta</taxon>
        <taxon>Spermatophyta</taxon>
        <taxon>Magnoliopsida</taxon>
        <taxon>eudicotyledons</taxon>
        <taxon>Gunneridae</taxon>
        <taxon>Pentapetalae</taxon>
        <taxon>rosids</taxon>
        <taxon>malvids</taxon>
        <taxon>Malvales</taxon>
        <taxon>Malvaceae</taxon>
        <taxon>Malvoideae</taxon>
        <taxon>Gossypium</taxon>
    </lineage>
</organism>
<keyword evidence="2" id="KW-1185">Reference proteome</keyword>
<dbReference type="AlphaFoldDB" id="A0A7J9B1U5"/>
<dbReference type="EMBL" id="JABEZV010444009">
    <property type="protein sequence ID" value="MBA0730296.1"/>
    <property type="molecule type" value="Genomic_DNA"/>
</dbReference>
<sequence>MIDTKIRLNFKIEKDERYWEQRARLSWLKLGDRNTAFFHSQATQRKRKNLINKLQNDSGWETENLQEME</sequence>
<dbReference type="Proteomes" id="UP000593574">
    <property type="component" value="Unassembled WGS sequence"/>
</dbReference>
<feature type="non-terminal residue" evidence="1">
    <location>
        <position position="69"/>
    </location>
</feature>
<name>A0A7J9B1U5_9ROSI</name>
<evidence type="ECO:0000313" key="2">
    <source>
        <dbReference type="Proteomes" id="UP000593574"/>
    </source>
</evidence>
<gene>
    <name evidence="1" type="ORF">Golax_004605</name>
</gene>